<name>I3IMY0_9BACT</name>
<evidence type="ECO:0000313" key="2">
    <source>
        <dbReference type="Proteomes" id="UP000002985"/>
    </source>
</evidence>
<accession>I3IMY0</accession>
<comment type="caution">
    <text evidence="1">The sequence shown here is derived from an EMBL/GenBank/DDBJ whole genome shotgun (WGS) entry which is preliminary data.</text>
</comment>
<proteinExistence type="predicted"/>
<evidence type="ECO:0000313" key="1">
    <source>
        <dbReference type="EMBL" id="GAB63075.1"/>
    </source>
</evidence>
<organism evidence="1 2">
    <name type="scientific">Candidatus Jettenia caeni</name>
    <dbReference type="NCBI Taxonomy" id="247490"/>
    <lineage>
        <taxon>Bacteria</taxon>
        <taxon>Pseudomonadati</taxon>
        <taxon>Planctomycetota</taxon>
        <taxon>Candidatus Brocadiia</taxon>
        <taxon>Candidatus Brocadiales</taxon>
        <taxon>Candidatus Brocadiaceae</taxon>
        <taxon>Candidatus Jettenia</taxon>
    </lineage>
</organism>
<keyword evidence="2" id="KW-1185">Reference proteome</keyword>
<dbReference type="STRING" id="247490.KSU1_C1479"/>
<dbReference type="Proteomes" id="UP000002985">
    <property type="component" value="Unassembled WGS sequence"/>
</dbReference>
<gene>
    <name evidence="1" type="ORF">KSU1_C1479</name>
</gene>
<sequence length="82" mass="9476">MNHYNGATVWGVLDKFTWEKTETGKDYLEVFIECQNVVLGNVRVLEGSGTMILQINVPNSLKSVMGYDWRGIYNSTWDVTRW</sequence>
<dbReference type="EMBL" id="BAFH01000003">
    <property type="protein sequence ID" value="GAB63075.1"/>
    <property type="molecule type" value="Genomic_DNA"/>
</dbReference>
<reference evidence="1 2" key="1">
    <citation type="journal article" date="2012" name="FEBS Lett.">
        <title>Anammox organism KSU-1 expresses a NirK-type copper-containing nitrite reductase instead of a NirS-type with cytochrome cd1.</title>
        <authorList>
            <person name="Hira D."/>
            <person name="Toh H."/>
            <person name="Migita C.T."/>
            <person name="Okubo H."/>
            <person name="Nishiyama T."/>
            <person name="Hattori M."/>
            <person name="Furukawa K."/>
            <person name="Fujii T."/>
        </authorList>
    </citation>
    <scope>NUCLEOTIDE SEQUENCE [LARGE SCALE GENOMIC DNA]</scope>
</reference>
<dbReference type="AlphaFoldDB" id="I3IMY0"/>
<protein>
    <submittedName>
        <fullName evidence="1">Uncharacterized protein</fullName>
    </submittedName>
</protein>